<feature type="transmembrane region" description="Helical" evidence="6">
    <location>
        <begin position="309"/>
        <end position="327"/>
    </location>
</feature>
<keyword evidence="2 6" id="KW-0812">Transmembrane</keyword>
<name>F6B3B6_DESCC</name>
<comment type="subcellular location">
    <subcellularLocation>
        <location evidence="1">Membrane</location>
        <topology evidence="1">Multi-pass membrane protein</topology>
    </subcellularLocation>
</comment>
<sequence length="378" mass="41836">MSLGIVLLIFLIGLSVIGTFNNKIFVSPWFLGVSGLLTLNLLGCTAERTRRLWRKDSSIPAVLQTEGQYRSLTLPQCSPDRAVQAAMGELKGLGFKVKVRPSDSGHLITGQKNSWGTMGSPLLHLALVLIIVGSVVGGLWGHRGYYEVEVPGTLKLTQDGFPFDLQVKKFNVETYQDGSPKQYTSWLEVLTNNRPVIQRAISVNHPLNYQGVKVYQTSYGYILQGAVRDGQHSFDFKVQEGQRIFIGGPTKLELEVQWPRYLVYSEGVPYTMGIAQLNEAVKLLNAEIVFTNRIPYTGLQVKTDPGLPIIWLGFILLLVGLVLSLYMRPNTIWVLLAARAEGTAIRLAAAHRVRGQEEAAQLMQKLGGIIPEECSLNT</sequence>
<dbReference type="RefSeq" id="WP_013810677.1">
    <property type="nucleotide sequence ID" value="NC_015565.1"/>
</dbReference>
<dbReference type="GO" id="GO:0017004">
    <property type="term" value="P:cytochrome complex assembly"/>
    <property type="evidence" value="ECO:0007669"/>
    <property type="project" value="UniProtKB-KW"/>
</dbReference>
<feature type="transmembrane region" description="Helical" evidence="6">
    <location>
        <begin position="122"/>
        <end position="141"/>
    </location>
</feature>
<dbReference type="GO" id="GO:0016020">
    <property type="term" value="C:membrane"/>
    <property type="evidence" value="ECO:0007669"/>
    <property type="project" value="UniProtKB-SubCell"/>
</dbReference>
<evidence type="ECO:0000256" key="2">
    <source>
        <dbReference type="ARBA" id="ARBA00022692"/>
    </source>
</evidence>
<dbReference type="KEGG" id="dca:Desca_2312"/>
<dbReference type="EMBL" id="CP002736">
    <property type="protein sequence ID" value="AEF95147.1"/>
    <property type="molecule type" value="Genomic_DNA"/>
</dbReference>
<dbReference type="Proteomes" id="UP000009226">
    <property type="component" value="Chromosome"/>
</dbReference>
<feature type="domain" description="ResB-like" evidence="7">
    <location>
        <begin position="290"/>
        <end position="353"/>
    </location>
</feature>
<feature type="transmembrane region" description="Helical" evidence="6">
    <location>
        <begin position="28"/>
        <end position="46"/>
    </location>
</feature>
<evidence type="ECO:0000313" key="9">
    <source>
        <dbReference type="Proteomes" id="UP000009226"/>
    </source>
</evidence>
<dbReference type="InterPro" id="IPR023494">
    <property type="entry name" value="Cyt_c_bgen_Ccs1/CcsB/ResB"/>
</dbReference>
<evidence type="ECO:0000256" key="6">
    <source>
        <dbReference type="SAM" id="Phobius"/>
    </source>
</evidence>
<keyword evidence="9" id="KW-1185">Reference proteome</keyword>
<dbReference type="PANTHER" id="PTHR31566">
    <property type="entry name" value="CYTOCHROME C BIOGENESIS PROTEIN CCS1, CHLOROPLASTIC"/>
    <property type="match status" value="1"/>
</dbReference>
<evidence type="ECO:0000256" key="3">
    <source>
        <dbReference type="ARBA" id="ARBA00022748"/>
    </source>
</evidence>
<evidence type="ECO:0000256" key="5">
    <source>
        <dbReference type="ARBA" id="ARBA00023136"/>
    </source>
</evidence>
<evidence type="ECO:0000256" key="1">
    <source>
        <dbReference type="ARBA" id="ARBA00004141"/>
    </source>
</evidence>
<accession>F6B3B6</accession>
<keyword evidence="5 6" id="KW-0472">Membrane</keyword>
<keyword evidence="4 6" id="KW-1133">Transmembrane helix</keyword>
<evidence type="ECO:0000256" key="4">
    <source>
        <dbReference type="ARBA" id="ARBA00022989"/>
    </source>
</evidence>
<dbReference type="eggNOG" id="COG1333">
    <property type="taxonomic scope" value="Bacteria"/>
</dbReference>
<dbReference type="PANTHER" id="PTHR31566:SF0">
    <property type="entry name" value="CYTOCHROME C BIOGENESIS PROTEIN CCS1, CHLOROPLASTIC"/>
    <property type="match status" value="1"/>
</dbReference>
<gene>
    <name evidence="8" type="ordered locus">Desca_2312</name>
</gene>
<evidence type="ECO:0000259" key="7">
    <source>
        <dbReference type="Pfam" id="PF05140"/>
    </source>
</evidence>
<dbReference type="AlphaFoldDB" id="F6B3B6"/>
<dbReference type="HOGENOM" id="CLU_034630_1_0_9"/>
<evidence type="ECO:0000313" key="8">
    <source>
        <dbReference type="EMBL" id="AEF95147.1"/>
    </source>
</evidence>
<organism evidence="8 9">
    <name type="scientific">Desulfotomaculum nigrificans (strain DSM 14880 / VKM B-2319 / CO-1-SRB)</name>
    <name type="common">Desulfotomaculum carboxydivorans</name>
    <dbReference type="NCBI Taxonomy" id="868595"/>
    <lineage>
        <taxon>Bacteria</taxon>
        <taxon>Bacillati</taxon>
        <taxon>Bacillota</taxon>
        <taxon>Clostridia</taxon>
        <taxon>Eubacteriales</taxon>
        <taxon>Desulfotomaculaceae</taxon>
        <taxon>Desulfotomaculum</taxon>
    </lineage>
</organism>
<feature type="domain" description="ResB-like" evidence="7">
    <location>
        <begin position="23"/>
        <end position="232"/>
    </location>
</feature>
<protein>
    <submittedName>
        <fullName evidence="8">ResB family protein</fullName>
    </submittedName>
</protein>
<proteinExistence type="predicted"/>
<keyword evidence="3" id="KW-0201">Cytochrome c-type biogenesis</keyword>
<dbReference type="Pfam" id="PF05140">
    <property type="entry name" value="ResB"/>
    <property type="match status" value="2"/>
</dbReference>
<dbReference type="InterPro" id="IPR007816">
    <property type="entry name" value="ResB-like_domain"/>
</dbReference>
<dbReference type="STRING" id="868595.Desca_2312"/>
<reference evidence="8 9" key="1">
    <citation type="submission" date="2011-05" db="EMBL/GenBank/DDBJ databases">
        <title>Complete sequence of Desulfotomaculum carboxydivorans CO-1-SRB.</title>
        <authorList>
            <consortium name="US DOE Joint Genome Institute"/>
            <person name="Lucas S."/>
            <person name="Han J."/>
            <person name="Lapidus A."/>
            <person name="Cheng J.-F."/>
            <person name="Goodwin L."/>
            <person name="Pitluck S."/>
            <person name="Peters L."/>
            <person name="Mikhailova N."/>
            <person name="Lu M."/>
            <person name="Han C."/>
            <person name="Tapia R."/>
            <person name="Land M."/>
            <person name="Hauser L."/>
            <person name="Kyrpides N."/>
            <person name="Ivanova N."/>
            <person name="Pagani I."/>
            <person name="Stams A."/>
            <person name="Plugge C."/>
            <person name="Muyzer G."/>
            <person name="Kuever J."/>
            <person name="Parshina S."/>
            <person name="Ivanova A."/>
            <person name="Nazina T."/>
            <person name="Woyke T."/>
        </authorList>
    </citation>
    <scope>NUCLEOTIDE SEQUENCE [LARGE SCALE GENOMIC DNA]</scope>
    <source>
        <strain evidence="9">DSM 14880 / VKM B-2319 / CO-1-SRB</strain>
    </source>
</reference>